<name>A0ABN7UDT1_GIGMA</name>
<proteinExistence type="predicted"/>
<reference evidence="1 2" key="1">
    <citation type="submission" date="2021-06" db="EMBL/GenBank/DDBJ databases">
        <authorList>
            <person name="Kallberg Y."/>
            <person name="Tangrot J."/>
            <person name="Rosling A."/>
        </authorList>
    </citation>
    <scope>NUCLEOTIDE SEQUENCE [LARGE SCALE GENOMIC DNA]</scope>
    <source>
        <strain evidence="1 2">120-4 pot B 10/14</strain>
    </source>
</reference>
<accession>A0ABN7UDT1</accession>
<protein>
    <submittedName>
        <fullName evidence="1">18091_t:CDS:1</fullName>
    </submittedName>
</protein>
<evidence type="ECO:0000313" key="1">
    <source>
        <dbReference type="EMBL" id="CAG8571664.1"/>
    </source>
</evidence>
<gene>
    <name evidence="1" type="ORF">GMARGA_LOCUS5516</name>
</gene>
<keyword evidence="2" id="KW-1185">Reference proteome</keyword>
<comment type="caution">
    <text evidence="1">The sequence shown here is derived from an EMBL/GenBank/DDBJ whole genome shotgun (WGS) entry which is preliminary data.</text>
</comment>
<dbReference type="EMBL" id="CAJVQB010002353">
    <property type="protein sequence ID" value="CAG8571664.1"/>
    <property type="molecule type" value="Genomic_DNA"/>
</dbReference>
<dbReference type="Proteomes" id="UP000789901">
    <property type="component" value="Unassembled WGS sequence"/>
</dbReference>
<organism evidence="1 2">
    <name type="scientific">Gigaspora margarita</name>
    <dbReference type="NCBI Taxonomy" id="4874"/>
    <lineage>
        <taxon>Eukaryota</taxon>
        <taxon>Fungi</taxon>
        <taxon>Fungi incertae sedis</taxon>
        <taxon>Mucoromycota</taxon>
        <taxon>Glomeromycotina</taxon>
        <taxon>Glomeromycetes</taxon>
        <taxon>Diversisporales</taxon>
        <taxon>Gigasporaceae</taxon>
        <taxon>Gigaspora</taxon>
    </lineage>
</organism>
<dbReference type="Gene3D" id="2.170.15.10">
    <property type="entry name" value="Proaerolysin, chain A, domain 3"/>
    <property type="match status" value="1"/>
</dbReference>
<evidence type="ECO:0000313" key="2">
    <source>
        <dbReference type="Proteomes" id="UP000789901"/>
    </source>
</evidence>
<sequence length="394" mass="45047">MDDLIPNNIVHVDGGKDLNITTGIPCKIINDGHYLDNGGEGYGSYIKLFENSYDRNDSNYARQIWFLEESLNYGEYRISSDRNYLDTFGDANQSAARVSSGKRYDNPNYSRQLWTFLTQIISETEEVQIQSLSNKCYLDNWGGYSYVRYRSHLNIPSDPVYSRQLWKFEIADYKLKAEIENFKYDKKINGLDSYTSKVSSVIFTSRNLSCSCSNPWKTEIALSEKTSNITSWSFNKSKELAFLDKLDVEVKADYAGVKGTFHEIIKWNNKATSLETAKKLKLDETKISGKYSIEIQNKEEVEVKIIWHKVNLDIQFTAMAKIKGFSDRLRKNGTIAKMEQVDANALSIFLEKSGFKRKIAAMEENNVLVEITGSVNIQGALKCEIEKSSKFLSN</sequence>